<sequence length="519" mass="57361">MSLPQLIPSSTGDCQLLHTISLAEYRPVMALPPGVRYYILRNNVEIPLVPIDQLPFQLNGLSQGLESIRYSQEGWHLVGKTQYLASQLSIRAPSDVQSRQPVSPKKTACLPPDHDARKYTAMTRSAPLHSRDETVASITFTKQAVAQSKDTACKEPKLPQTKETTSKQLVQGHFPTNRVTYPSGIEPDPSKKQYCTHWIRHNSCDYLQQGCRYKHEMPDREKLKELGFPKTPDWYRNKMAISAGASSWLRPQVDHVDNERHLSTEPPTSLSFRPPTASHRGRQSCITKISGSSDIKLNEGFVPTPDLIDLDDLPFETQSMTHQPANASVSDEASIYEDIVATHPMEPLPDPPASSLTKRSVGPTINLDTPSANSVSSSRGDLHTKPINSVLYQHEKIPTSKMANPKPKPMGNGVAEARDDSQYASKVSVRSGHVQGTRSSQSHGKYGSRSWRPIARSAIVDTRVGMVGPQHAPSGEPTSAHSMSKVTAPYNTSRSKNDLQSQIGRNQRNNFKAAITIKN</sequence>
<comment type="caution">
    <text evidence="1">The sequence shown here is derived from an EMBL/GenBank/DDBJ whole genome shotgun (WGS) entry which is preliminary data.</text>
</comment>
<name>A0ACC2IJZ8_9PLEO</name>
<reference evidence="1" key="1">
    <citation type="submission" date="2022-11" db="EMBL/GenBank/DDBJ databases">
        <title>Genome Sequence of Boeremia exigua.</title>
        <authorList>
            <person name="Buettner E."/>
        </authorList>
    </citation>
    <scope>NUCLEOTIDE SEQUENCE</scope>
    <source>
        <strain evidence="1">CU02</strain>
    </source>
</reference>
<dbReference type="EMBL" id="JAPHNI010000135">
    <property type="protein sequence ID" value="KAJ8115520.1"/>
    <property type="molecule type" value="Genomic_DNA"/>
</dbReference>
<evidence type="ECO:0000313" key="1">
    <source>
        <dbReference type="EMBL" id="KAJ8115520.1"/>
    </source>
</evidence>
<dbReference type="Proteomes" id="UP001153331">
    <property type="component" value="Unassembled WGS sequence"/>
</dbReference>
<organism evidence="1 2">
    <name type="scientific">Boeremia exigua</name>
    <dbReference type="NCBI Taxonomy" id="749465"/>
    <lineage>
        <taxon>Eukaryota</taxon>
        <taxon>Fungi</taxon>
        <taxon>Dikarya</taxon>
        <taxon>Ascomycota</taxon>
        <taxon>Pezizomycotina</taxon>
        <taxon>Dothideomycetes</taxon>
        <taxon>Pleosporomycetidae</taxon>
        <taxon>Pleosporales</taxon>
        <taxon>Pleosporineae</taxon>
        <taxon>Didymellaceae</taxon>
        <taxon>Boeremia</taxon>
    </lineage>
</organism>
<protein>
    <submittedName>
        <fullName evidence="1">Uncharacterized protein</fullName>
    </submittedName>
</protein>
<keyword evidence="2" id="KW-1185">Reference proteome</keyword>
<gene>
    <name evidence="1" type="ORF">OPT61_g2843</name>
</gene>
<evidence type="ECO:0000313" key="2">
    <source>
        <dbReference type="Proteomes" id="UP001153331"/>
    </source>
</evidence>
<proteinExistence type="predicted"/>
<accession>A0ACC2IJZ8</accession>